<evidence type="ECO:0000259" key="4">
    <source>
        <dbReference type="Pfam" id="PF00535"/>
    </source>
</evidence>
<dbReference type="SUPFAM" id="SSF53448">
    <property type="entry name" value="Nucleotide-diphospho-sugar transferases"/>
    <property type="match status" value="1"/>
</dbReference>
<dbReference type="AlphaFoldDB" id="A0A6J6FJQ9"/>
<reference evidence="5" key="1">
    <citation type="submission" date="2020-05" db="EMBL/GenBank/DDBJ databases">
        <authorList>
            <person name="Chiriac C."/>
            <person name="Salcher M."/>
            <person name="Ghai R."/>
            <person name="Kavagutti S V."/>
        </authorList>
    </citation>
    <scope>NUCLEOTIDE SEQUENCE</scope>
</reference>
<dbReference type="Pfam" id="PF00535">
    <property type="entry name" value="Glycos_transf_2"/>
    <property type="match status" value="1"/>
</dbReference>
<dbReference type="InterPro" id="IPR029044">
    <property type="entry name" value="Nucleotide-diphossugar_trans"/>
</dbReference>
<evidence type="ECO:0000313" key="5">
    <source>
        <dbReference type="EMBL" id="CAB4587959.1"/>
    </source>
</evidence>
<proteinExistence type="inferred from homology"/>
<gene>
    <name evidence="5" type="ORF">UFOPK1722_01477</name>
</gene>
<evidence type="ECO:0000256" key="2">
    <source>
        <dbReference type="ARBA" id="ARBA00022676"/>
    </source>
</evidence>
<evidence type="ECO:0000256" key="1">
    <source>
        <dbReference type="ARBA" id="ARBA00006739"/>
    </source>
</evidence>
<comment type="similarity">
    <text evidence="1">Belongs to the glycosyltransferase 2 family.</text>
</comment>
<keyword evidence="2" id="KW-0328">Glycosyltransferase</keyword>
<evidence type="ECO:0000256" key="3">
    <source>
        <dbReference type="ARBA" id="ARBA00022679"/>
    </source>
</evidence>
<protein>
    <submittedName>
        <fullName evidence="5">Unannotated protein</fullName>
    </submittedName>
</protein>
<name>A0A6J6FJQ9_9ZZZZ</name>
<dbReference type="EMBL" id="CAEZTS010000150">
    <property type="protein sequence ID" value="CAB4587959.1"/>
    <property type="molecule type" value="Genomic_DNA"/>
</dbReference>
<dbReference type="PANTHER" id="PTHR43179:SF12">
    <property type="entry name" value="GALACTOFURANOSYLTRANSFERASE GLFT2"/>
    <property type="match status" value="1"/>
</dbReference>
<feature type="domain" description="Glycosyltransferase 2-like" evidence="4">
    <location>
        <begin position="5"/>
        <end position="172"/>
    </location>
</feature>
<dbReference type="PANTHER" id="PTHR43179">
    <property type="entry name" value="RHAMNOSYLTRANSFERASE WBBL"/>
    <property type="match status" value="1"/>
</dbReference>
<dbReference type="GO" id="GO:0016757">
    <property type="term" value="F:glycosyltransferase activity"/>
    <property type="evidence" value="ECO:0007669"/>
    <property type="project" value="UniProtKB-KW"/>
</dbReference>
<sequence>MGVTCITVAYGPTPSLPRTVEALVRHAGDAAQDIVVVTQPDTEGCREGMGHLADRVRHIGLNENLGFGPANNVAVEECDSEYVAFVNPDLVVTEGWLTPLLRALDDPVVAIAVPPLLDGEGRLAEAGQVIFSDGGTEAMGGSHWPDGYDSVMFGRDVDYASAACWVMRRETFLSLGGFDARYAPAYFEDSDLAMTAWSRGLVTRLVVDRPVVHHHVAASEQRNSLARASRAAFEQKWAGLLPRQPERSPRGFDGRAVRDHRAVRRVVHLFEGVADSPQMALAAEAAAAEASKDPRDRVTLVVPCGPTVGGLRRRHRSSGLEVLAVESVRRLDVSWATEVRNVGR</sequence>
<accession>A0A6J6FJQ9</accession>
<dbReference type="InterPro" id="IPR001173">
    <property type="entry name" value="Glyco_trans_2-like"/>
</dbReference>
<keyword evidence="3" id="KW-0808">Transferase</keyword>
<organism evidence="5">
    <name type="scientific">freshwater metagenome</name>
    <dbReference type="NCBI Taxonomy" id="449393"/>
    <lineage>
        <taxon>unclassified sequences</taxon>
        <taxon>metagenomes</taxon>
        <taxon>ecological metagenomes</taxon>
    </lineage>
</organism>
<dbReference type="Gene3D" id="3.90.550.10">
    <property type="entry name" value="Spore Coat Polysaccharide Biosynthesis Protein SpsA, Chain A"/>
    <property type="match status" value="1"/>
</dbReference>